<comment type="caution">
    <text evidence="1">The sequence shown here is derived from an EMBL/GenBank/DDBJ whole genome shotgun (WGS) entry which is preliminary data.</text>
</comment>
<reference evidence="2" key="1">
    <citation type="submission" date="2017-06" db="EMBL/GenBank/DDBJ databases">
        <title>Genome analysis of Fimbriiglobus ruber SP5, the first member of the order Planctomycetales with confirmed chitinolytic capability.</title>
        <authorList>
            <person name="Ravin N.V."/>
            <person name="Rakitin A.L."/>
            <person name="Ivanova A.A."/>
            <person name="Beletsky A.V."/>
            <person name="Kulichevskaya I.S."/>
            <person name="Mardanov A.V."/>
            <person name="Dedysh S.N."/>
        </authorList>
    </citation>
    <scope>NUCLEOTIDE SEQUENCE [LARGE SCALE GENOMIC DNA]</scope>
    <source>
        <strain evidence="2">SP5</strain>
    </source>
</reference>
<dbReference type="AlphaFoldDB" id="A0A225DXA3"/>
<dbReference type="EMBL" id="NIDE01000005">
    <property type="protein sequence ID" value="OWK42326.1"/>
    <property type="molecule type" value="Genomic_DNA"/>
</dbReference>
<protein>
    <submittedName>
        <fullName evidence="1">Uncharacterized protein</fullName>
    </submittedName>
</protein>
<evidence type="ECO:0000313" key="2">
    <source>
        <dbReference type="Proteomes" id="UP000214646"/>
    </source>
</evidence>
<gene>
    <name evidence="1" type="ORF">FRUB_04404</name>
</gene>
<evidence type="ECO:0000313" key="1">
    <source>
        <dbReference type="EMBL" id="OWK42326.1"/>
    </source>
</evidence>
<accession>A0A225DXA3</accession>
<name>A0A225DXA3_9BACT</name>
<sequence>MPMPLCGYENAEPIQRFEERANVTKHEESKSMCVAHKKRATAE</sequence>
<keyword evidence="2" id="KW-1185">Reference proteome</keyword>
<proteinExistence type="predicted"/>
<dbReference type="Proteomes" id="UP000214646">
    <property type="component" value="Unassembled WGS sequence"/>
</dbReference>
<organism evidence="1 2">
    <name type="scientific">Fimbriiglobus ruber</name>
    <dbReference type="NCBI Taxonomy" id="1908690"/>
    <lineage>
        <taxon>Bacteria</taxon>
        <taxon>Pseudomonadati</taxon>
        <taxon>Planctomycetota</taxon>
        <taxon>Planctomycetia</taxon>
        <taxon>Gemmatales</taxon>
        <taxon>Gemmataceae</taxon>
        <taxon>Fimbriiglobus</taxon>
    </lineage>
</organism>